<keyword evidence="3" id="KW-1185">Reference proteome</keyword>
<evidence type="ECO:0000313" key="2">
    <source>
        <dbReference type="EMBL" id="EXM40768.1"/>
    </source>
</evidence>
<feature type="transmembrane region" description="Helical" evidence="1">
    <location>
        <begin position="23"/>
        <end position="45"/>
    </location>
</feature>
<keyword evidence="1" id="KW-1133">Transmembrane helix</keyword>
<dbReference type="AlphaFoldDB" id="A0A011W1P0"/>
<gene>
    <name evidence="2" type="ORF">RASY3_03390</name>
</gene>
<organism evidence="2 3">
    <name type="scientific">Ruminococcus albus SY3</name>
    <dbReference type="NCBI Taxonomy" id="1341156"/>
    <lineage>
        <taxon>Bacteria</taxon>
        <taxon>Bacillati</taxon>
        <taxon>Bacillota</taxon>
        <taxon>Clostridia</taxon>
        <taxon>Eubacteriales</taxon>
        <taxon>Oscillospiraceae</taxon>
        <taxon>Ruminococcus</taxon>
    </lineage>
</organism>
<dbReference type="OrthoDB" id="1822602at2"/>
<proteinExistence type="predicted"/>
<sequence>MIFALIAIIVILAAGVLLFTTLGLAVALIGGLFMGISVTIIKLFIMPRFEERDQLRLANDNIRITPERLEVRYDGYKKGYVIDCFHTSPETGKKFVFSTQPFAADPTPYLFDAKIYVIANRVDYSNYYIEMNGLENIVK</sequence>
<name>A0A011W1P0_RUMAL</name>
<dbReference type="RefSeq" id="WP_037285055.1">
    <property type="nucleotide sequence ID" value="NZ_JEOB01000001.1"/>
</dbReference>
<dbReference type="PATRIC" id="fig|1341156.4.peg.402"/>
<evidence type="ECO:0000256" key="1">
    <source>
        <dbReference type="SAM" id="Phobius"/>
    </source>
</evidence>
<accession>A0A011W1P0</accession>
<evidence type="ECO:0000313" key="3">
    <source>
        <dbReference type="Proteomes" id="UP000021369"/>
    </source>
</evidence>
<protein>
    <submittedName>
        <fullName evidence="2">Uncharacterized protein</fullName>
    </submittedName>
</protein>
<keyword evidence="1" id="KW-0812">Transmembrane</keyword>
<dbReference type="EMBL" id="JEOB01000001">
    <property type="protein sequence ID" value="EXM40768.1"/>
    <property type="molecule type" value="Genomic_DNA"/>
</dbReference>
<reference evidence="2 3" key="1">
    <citation type="submission" date="2013-06" db="EMBL/GenBank/DDBJ databases">
        <title>Rumen cellulosomics: divergent fiber-degrading strategies revealed by comparative genome-wide analysis of six Ruminococcal strains.</title>
        <authorList>
            <person name="Dassa B."/>
            <person name="Borovok I."/>
            <person name="Lamed R."/>
            <person name="Flint H."/>
            <person name="Yeoman C.J."/>
            <person name="White B."/>
            <person name="Bayer E.A."/>
        </authorList>
    </citation>
    <scope>NUCLEOTIDE SEQUENCE [LARGE SCALE GENOMIC DNA]</scope>
    <source>
        <strain evidence="2 3">SY3</strain>
    </source>
</reference>
<keyword evidence="1" id="KW-0472">Membrane</keyword>
<comment type="caution">
    <text evidence="2">The sequence shown here is derived from an EMBL/GenBank/DDBJ whole genome shotgun (WGS) entry which is preliminary data.</text>
</comment>
<dbReference type="Proteomes" id="UP000021369">
    <property type="component" value="Unassembled WGS sequence"/>
</dbReference>